<dbReference type="SMART" id="SM00249">
    <property type="entry name" value="PHD"/>
    <property type="match status" value="1"/>
</dbReference>
<dbReference type="SUPFAM" id="SSF57903">
    <property type="entry name" value="FYVE/PHD zinc finger"/>
    <property type="match status" value="1"/>
</dbReference>
<dbReference type="InterPro" id="IPR019787">
    <property type="entry name" value="Znf_PHD-finger"/>
</dbReference>
<name>A0AAV1LYB8_9NEOP</name>
<dbReference type="Pfam" id="PF00628">
    <property type="entry name" value="PHD"/>
    <property type="match status" value="1"/>
</dbReference>
<keyword evidence="8" id="KW-1185">Reference proteome</keyword>
<evidence type="ECO:0000256" key="5">
    <source>
        <dbReference type="SAM" id="MobiDB-lite"/>
    </source>
</evidence>
<evidence type="ECO:0000256" key="2">
    <source>
        <dbReference type="ARBA" id="ARBA00022771"/>
    </source>
</evidence>
<dbReference type="AlphaFoldDB" id="A0AAV1LYB8"/>
<dbReference type="EMBL" id="CAVLGL010000115">
    <property type="protein sequence ID" value="CAK1600403.1"/>
    <property type="molecule type" value="Genomic_DNA"/>
</dbReference>
<protein>
    <recommendedName>
        <fullName evidence="6">PHD-type domain-containing protein</fullName>
    </recommendedName>
</protein>
<accession>A0AAV1LYB8</accession>
<evidence type="ECO:0000313" key="8">
    <source>
        <dbReference type="Proteomes" id="UP001314205"/>
    </source>
</evidence>
<evidence type="ECO:0000256" key="3">
    <source>
        <dbReference type="ARBA" id="ARBA00022833"/>
    </source>
</evidence>
<dbReference type="InterPro" id="IPR011011">
    <property type="entry name" value="Znf_FYVE_PHD"/>
</dbReference>
<dbReference type="Gene3D" id="3.30.40.10">
    <property type="entry name" value="Zinc/RING finger domain, C3HC4 (zinc finger)"/>
    <property type="match status" value="1"/>
</dbReference>
<reference evidence="7 8" key="1">
    <citation type="submission" date="2023-11" db="EMBL/GenBank/DDBJ databases">
        <authorList>
            <person name="Hedman E."/>
            <person name="Englund M."/>
            <person name="Stromberg M."/>
            <person name="Nyberg Akerstrom W."/>
            <person name="Nylinder S."/>
            <person name="Jareborg N."/>
            <person name="Kallberg Y."/>
            <person name="Kronander E."/>
        </authorList>
    </citation>
    <scope>NUCLEOTIDE SEQUENCE [LARGE SCALE GENOMIC DNA]</scope>
</reference>
<feature type="region of interest" description="Disordered" evidence="5">
    <location>
        <begin position="313"/>
        <end position="333"/>
    </location>
</feature>
<gene>
    <name evidence="7" type="ORF">PARMNEM_LOCUS19171</name>
</gene>
<dbReference type="InterPro" id="IPR001965">
    <property type="entry name" value="Znf_PHD"/>
</dbReference>
<evidence type="ECO:0000256" key="4">
    <source>
        <dbReference type="PROSITE-ProRule" id="PRU00146"/>
    </source>
</evidence>
<keyword evidence="1" id="KW-0479">Metal-binding</keyword>
<evidence type="ECO:0000256" key="1">
    <source>
        <dbReference type="ARBA" id="ARBA00022723"/>
    </source>
</evidence>
<sequence length="333" mass="37767">MSTKIKDNYCVACGSSPPSPSKRLKIKCAYCKQDYHIQCVNIKIETYKDLSRVARTSWKCSTCINVTTRRKGDNNNNPMSARRPATLDDSNMSIDEITHLDPSGSGSRIQEPIPITDNLTLNSIAELLDSKFKSFRESFFSDMKSFIRSEINSAIEKTKQKFTETTGFLQSENKDIKASLSVVETHISELEKQNCNYLKNITNLQNHLESIEKVTRNRNVEIQAVPEKRNKNVLAIVKNLYKTLSLQINDDEVSSCHRVAKLPSTSASRPRNILVSLLTIRYRDKLISTVKRFNKANPRDRIRSVHLGVAGHPTIREPSTCHPSARNSIRLLE</sequence>
<dbReference type="PROSITE" id="PS01359">
    <property type="entry name" value="ZF_PHD_1"/>
    <property type="match status" value="1"/>
</dbReference>
<dbReference type="Gene3D" id="3.30.70.1820">
    <property type="entry name" value="L1 transposable element, RRM domain"/>
    <property type="match status" value="1"/>
</dbReference>
<dbReference type="PROSITE" id="PS50016">
    <property type="entry name" value="ZF_PHD_2"/>
    <property type="match status" value="1"/>
</dbReference>
<evidence type="ECO:0000259" key="6">
    <source>
        <dbReference type="PROSITE" id="PS50016"/>
    </source>
</evidence>
<dbReference type="InterPro" id="IPR019786">
    <property type="entry name" value="Zinc_finger_PHD-type_CS"/>
</dbReference>
<dbReference type="GO" id="GO:0008270">
    <property type="term" value="F:zinc ion binding"/>
    <property type="evidence" value="ECO:0007669"/>
    <property type="project" value="UniProtKB-KW"/>
</dbReference>
<organism evidence="7 8">
    <name type="scientific">Parnassius mnemosyne</name>
    <name type="common">clouded apollo</name>
    <dbReference type="NCBI Taxonomy" id="213953"/>
    <lineage>
        <taxon>Eukaryota</taxon>
        <taxon>Metazoa</taxon>
        <taxon>Ecdysozoa</taxon>
        <taxon>Arthropoda</taxon>
        <taxon>Hexapoda</taxon>
        <taxon>Insecta</taxon>
        <taxon>Pterygota</taxon>
        <taxon>Neoptera</taxon>
        <taxon>Endopterygota</taxon>
        <taxon>Lepidoptera</taxon>
        <taxon>Glossata</taxon>
        <taxon>Ditrysia</taxon>
        <taxon>Papilionoidea</taxon>
        <taxon>Papilionidae</taxon>
        <taxon>Parnassiinae</taxon>
        <taxon>Parnassini</taxon>
        <taxon>Parnassius</taxon>
        <taxon>Driopa</taxon>
    </lineage>
</organism>
<evidence type="ECO:0000313" key="7">
    <source>
        <dbReference type="EMBL" id="CAK1600403.1"/>
    </source>
</evidence>
<keyword evidence="2 4" id="KW-0863">Zinc-finger</keyword>
<dbReference type="Proteomes" id="UP001314205">
    <property type="component" value="Unassembled WGS sequence"/>
</dbReference>
<dbReference type="InterPro" id="IPR013083">
    <property type="entry name" value="Znf_RING/FYVE/PHD"/>
</dbReference>
<comment type="caution">
    <text evidence="7">The sequence shown here is derived from an EMBL/GenBank/DDBJ whole genome shotgun (WGS) entry which is preliminary data.</text>
</comment>
<proteinExistence type="predicted"/>
<keyword evidence="3" id="KW-0862">Zinc</keyword>
<feature type="domain" description="PHD-type" evidence="6">
    <location>
        <begin position="7"/>
        <end position="66"/>
    </location>
</feature>